<dbReference type="Gene3D" id="1.50.10.100">
    <property type="entry name" value="Chondroitin AC/alginate lyase"/>
    <property type="match status" value="1"/>
</dbReference>
<evidence type="ECO:0000256" key="7">
    <source>
        <dbReference type="SAM" id="SignalP"/>
    </source>
</evidence>
<dbReference type="PANTHER" id="PTHR38481">
    <property type="entry name" value="HYALURONATE LYASE"/>
    <property type="match status" value="1"/>
</dbReference>
<evidence type="ECO:0000259" key="9">
    <source>
        <dbReference type="Pfam" id="PF02884"/>
    </source>
</evidence>
<accession>A0A1F7FJI9</accession>
<feature type="domain" description="Polysaccharide lyase family 8 C-terminal" evidence="9">
    <location>
        <begin position="635"/>
        <end position="698"/>
    </location>
</feature>
<dbReference type="PANTHER" id="PTHR38481:SF1">
    <property type="entry name" value="HYALURONATE LYASE"/>
    <property type="match status" value="1"/>
</dbReference>
<name>A0A1F7FJI9_UNCRA</name>
<evidence type="ECO:0000259" key="10">
    <source>
        <dbReference type="Pfam" id="PF08124"/>
    </source>
</evidence>
<dbReference type="InterPro" id="IPR055372">
    <property type="entry name" value="CBM96"/>
</dbReference>
<feature type="active site" evidence="6">
    <location>
        <position position="299"/>
    </location>
</feature>
<comment type="subcellular location">
    <subcellularLocation>
        <location evidence="1">Secreted</location>
    </subcellularLocation>
</comment>
<dbReference type="SUPFAM" id="SSF48230">
    <property type="entry name" value="Chondroitin AC/alginate lyase"/>
    <property type="match status" value="1"/>
</dbReference>
<dbReference type="NCBIfam" id="NF033679">
    <property type="entry name" value="DNRLRE_dom"/>
    <property type="match status" value="1"/>
</dbReference>
<feature type="active site" evidence="6">
    <location>
        <position position="236"/>
    </location>
</feature>
<feature type="chain" id="PRO_5009528777" description="Secretion system C-terminal sorting domain-containing protein" evidence="7">
    <location>
        <begin position="23"/>
        <end position="1180"/>
    </location>
</feature>
<dbReference type="InterPro" id="IPR038970">
    <property type="entry name" value="Lyase_8"/>
</dbReference>
<dbReference type="InterPro" id="IPR008929">
    <property type="entry name" value="Chondroitin_lyas"/>
</dbReference>
<evidence type="ECO:0000256" key="1">
    <source>
        <dbReference type="ARBA" id="ARBA00004613"/>
    </source>
</evidence>
<evidence type="ECO:0000256" key="6">
    <source>
        <dbReference type="PIRSR" id="PIRSR638970-1"/>
    </source>
</evidence>
<feature type="domain" description="Polysaccharide lyase family 8 central" evidence="8">
    <location>
        <begin position="370"/>
        <end position="621"/>
    </location>
</feature>
<keyword evidence="3" id="KW-0964">Secreted</keyword>
<dbReference type="InterPro" id="IPR012970">
    <property type="entry name" value="Lyase_8_alpha_N"/>
</dbReference>
<comment type="caution">
    <text evidence="12">The sequence shown here is derived from an EMBL/GenBank/DDBJ whole genome shotgun (WGS) entry which is preliminary data.</text>
</comment>
<dbReference type="InterPro" id="IPR011071">
    <property type="entry name" value="Lyase_8-like_C"/>
</dbReference>
<feature type="domain" description="Polysaccharide lyase 8 N-terminal alpha-helical" evidence="10">
    <location>
        <begin position="39"/>
        <end position="312"/>
    </location>
</feature>
<dbReference type="CDD" id="cd01083">
    <property type="entry name" value="GAG_Lyase"/>
    <property type="match status" value="1"/>
</dbReference>
<dbReference type="InterPro" id="IPR014718">
    <property type="entry name" value="GH-type_carb-bd"/>
</dbReference>
<evidence type="ECO:0008006" key="14">
    <source>
        <dbReference type="Google" id="ProtNLM"/>
    </source>
</evidence>
<feature type="domain" description="Carbohydrate-binding module family 96" evidence="11">
    <location>
        <begin position="923"/>
        <end position="1078"/>
    </location>
</feature>
<proteinExistence type="inferred from homology"/>
<dbReference type="NCBIfam" id="TIGR04183">
    <property type="entry name" value="Por_Secre_tail"/>
    <property type="match status" value="1"/>
</dbReference>
<dbReference type="InterPro" id="IPR011013">
    <property type="entry name" value="Gal_mutarotase_sf_dom"/>
</dbReference>
<dbReference type="GO" id="GO:0016837">
    <property type="term" value="F:carbon-oxygen lyase activity, acting on polysaccharides"/>
    <property type="evidence" value="ECO:0007669"/>
    <property type="project" value="UniProtKB-ARBA"/>
</dbReference>
<evidence type="ECO:0000256" key="3">
    <source>
        <dbReference type="ARBA" id="ARBA00022525"/>
    </source>
</evidence>
<feature type="active site" evidence="6">
    <location>
        <position position="245"/>
    </location>
</feature>
<dbReference type="InterPro" id="IPR026444">
    <property type="entry name" value="Secre_tail"/>
</dbReference>
<dbReference type="Gene3D" id="2.60.220.10">
    <property type="entry name" value="Polysaccharide lyase family 8-like, C-terminal"/>
    <property type="match status" value="1"/>
</dbReference>
<dbReference type="Gene3D" id="2.70.98.10">
    <property type="match status" value="1"/>
</dbReference>
<sequence>MVKFPVFLLLTVVVFLSVQTEAADIDTVRKQVIAFYTAEGANQADSMVAASLSSLDSSAETALSTCLPNGSWSDVDYNEVPVATWGLPSAHYGRVLTMAQAYFTEGISLYRQDTLLRKIEDALTYVQSYVYNGVTKSHWWWYTIGLPNYLSPILLLVQGHIDSSVFNTSLGTLNYLINGAPVGTGANLVWESMNHLHYALITNNTVRLGTVRTKLASVCVTSSGEGIKPDYSFHQHEAQLQTGHYGGSFAMDVARYFLFVRGTSYEVPSANSETFFKYILNGTRWAVYANCWDPSVMGRSIVRSYSTYASNAFYALLMMSVIPGDYQDTLTASAKKMLEHWPYGISSQYAGMIAPVKTSSVPPAFPYGVKHYNESDYTVSRGTDYFMSVKMHSSRMKPAELVNDEGKKSWHLSDGMTFITVKGDEYFLNNVRPALDWYRLPGTTVERKYRAAGTGYSYGTRAFVGGLSQGDYGVSAMDFDANVSDLTALKSWFFFDGIMVCLGSDITCPNTNRVETIVNQAPLSSESAPIYSDGIELPTSMGWTDTLVNVSWVHCDSIGYYFFQNTSPVILKKTVQSGTWSSLAGSASETVYSAPIYTLWFDHGINALSQKYAYAVLPAVSRTDMATYAAGPDVRVVANNDTLQAVENTQLNALGAVFWKPGTCGMVQADSPCVAFWRTTSDSLYFSATYPPHTQSTIHFTLNDPLTLLSSSKTITVSTDSITTTLSFASPGTGLGVYAVFHRIPKVFGYARVSVHDSATGDPISGALCTVLKNAGNTGFTDGSGMAIVKADTGANQVTVHQYGWPLVTVNPVVLKAGETTDVHFIIPKLLMQGIKIESSPITAGVIDTLPLIVLGLFSDSSVADTLTDGLVWSVTPEILGTVDSTGRLVTGWTPGSGSVRCSSTVLGFSAQTALTVCPIFIIQPIADAFVRGGTYTDVNYGNDSVLTIKTETSADYTRRSFLKFDLSNIAGMTVDSAVLKLYSASAVTANISVNAIADDGWQEGNVTWSNQPALGSAIDTIVISNSIGWKYANLTASLQAKAASDSLYSLGLYNPVSNGVYLDFKSRESGAPPVLEVWINPGSMGRASEPDALRALFLEISPNPFNPSAVITFSIPFAQKVVLDVFDVKGSRVTRLLDGKKEAGEYRLIWSGSQQASGVYLLRMQAGAKILERKLVYIQ</sequence>
<evidence type="ECO:0000313" key="13">
    <source>
        <dbReference type="Proteomes" id="UP000179243"/>
    </source>
</evidence>
<dbReference type="SUPFAM" id="SSF74650">
    <property type="entry name" value="Galactose mutarotase-like"/>
    <property type="match status" value="1"/>
</dbReference>
<evidence type="ECO:0000256" key="2">
    <source>
        <dbReference type="ARBA" id="ARBA00006699"/>
    </source>
</evidence>
<dbReference type="EMBL" id="MFYX01000025">
    <property type="protein sequence ID" value="OGK06636.1"/>
    <property type="molecule type" value="Genomic_DNA"/>
</dbReference>
<comment type="similarity">
    <text evidence="2">Belongs to the polysaccharide lyase 8 family.</text>
</comment>
<dbReference type="AlphaFoldDB" id="A0A1F7FJI9"/>
<dbReference type="InterPro" id="IPR004103">
    <property type="entry name" value="Lyase_8_C"/>
</dbReference>
<evidence type="ECO:0000259" key="8">
    <source>
        <dbReference type="Pfam" id="PF02278"/>
    </source>
</evidence>
<dbReference type="GO" id="GO:0005576">
    <property type="term" value="C:extracellular region"/>
    <property type="evidence" value="ECO:0007669"/>
    <property type="project" value="UniProtKB-SubCell"/>
</dbReference>
<feature type="signal peptide" evidence="7">
    <location>
        <begin position="1"/>
        <end position="22"/>
    </location>
</feature>
<reference evidence="12 13" key="1">
    <citation type="journal article" date="2016" name="Nat. Commun.">
        <title>Thousands of microbial genomes shed light on interconnected biogeochemical processes in an aquifer system.</title>
        <authorList>
            <person name="Anantharaman K."/>
            <person name="Brown C.T."/>
            <person name="Hug L.A."/>
            <person name="Sharon I."/>
            <person name="Castelle C.J."/>
            <person name="Probst A.J."/>
            <person name="Thomas B.C."/>
            <person name="Singh A."/>
            <person name="Wilkins M.J."/>
            <person name="Karaoz U."/>
            <person name="Brodie E.L."/>
            <person name="Williams K.H."/>
            <person name="Hubbard S.S."/>
            <person name="Banfield J.F."/>
        </authorList>
    </citation>
    <scope>NUCLEOTIDE SEQUENCE [LARGE SCALE GENOMIC DNA]</scope>
</reference>
<keyword evidence="5" id="KW-0456">Lyase</keyword>
<dbReference type="Gene3D" id="2.60.40.1080">
    <property type="match status" value="1"/>
</dbReference>
<keyword evidence="4 7" id="KW-0732">Signal</keyword>
<gene>
    <name evidence="12" type="ORF">A2519_11025</name>
</gene>
<dbReference type="SUPFAM" id="SSF49863">
    <property type="entry name" value="Hyaluronate lyase-like, C-terminal domain"/>
    <property type="match status" value="1"/>
</dbReference>
<evidence type="ECO:0000313" key="12">
    <source>
        <dbReference type="EMBL" id="OGK06636.1"/>
    </source>
</evidence>
<dbReference type="Gene3D" id="2.60.40.4070">
    <property type="match status" value="1"/>
</dbReference>
<protein>
    <recommendedName>
        <fullName evidence="14">Secretion system C-terminal sorting domain-containing protein</fullName>
    </recommendedName>
</protein>
<evidence type="ECO:0000256" key="4">
    <source>
        <dbReference type="ARBA" id="ARBA00022729"/>
    </source>
</evidence>
<dbReference type="Pfam" id="PF08124">
    <property type="entry name" value="Lyase_8_N"/>
    <property type="match status" value="1"/>
</dbReference>
<dbReference type="Pfam" id="PF02278">
    <property type="entry name" value="Lyase_8"/>
    <property type="match status" value="1"/>
</dbReference>
<organism evidence="12 13">
    <name type="scientific">Candidatus Raymondbacteria bacterium RIFOXYD12_FULL_49_13</name>
    <dbReference type="NCBI Taxonomy" id="1817890"/>
    <lineage>
        <taxon>Bacteria</taxon>
        <taxon>Raymondiibacteriota</taxon>
    </lineage>
</organism>
<evidence type="ECO:0000256" key="5">
    <source>
        <dbReference type="ARBA" id="ARBA00023239"/>
    </source>
</evidence>
<dbReference type="GO" id="GO:0005975">
    <property type="term" value="P:carbohydrate metabolic process"/>
    <property type="evidence" value="ECO:0007669"/>
    <property type="project" value="InterPro"/>
</dbReference>
<dbReference type="Pfam" id="PF02884">
    <property type="entry name" value="Lyase_8_C"/>
    <property type="match status" value="1"/>
</dbReference>
<dbReference type="GO" id="GO:0030246">
    <property type="term" value="F:carbohydrate binding"/>
    <property type="evidence" value="ECO:0007669"/>
    <property type="project" value="InterPro"/>
</dbReference>
<dbReference type="InterPro" id="IPR003159">
    <property type="entry name" value="Lyase_8_central_dom"/>
</dbReference>
<dbReference type="Proteomes" id="UP000179243">
    <property type="component" value="Unassembled WGS sequence"/>
</dbReference>
<dbReference type="Pfam" id="PF24517">
    <property type="entry name" value="CBM96"/>
    <property type="match status" value="1"/>
</dbReference>
<evidence type="ECO:0000259" key="11">
    <source>
        <dbReference type="Pfam" id="PF24517"/>
    </source>
</evidence>